<dbReference type="Proteomes" id="UP000075809">
    <property type="component" value="Unassembled WGS sequence"/>
</dbReference>
<sequence length="196" mass="22129">MQAMMQNVYTYMASTVLSRPSGFNVKIDPRKLLLYMFANCLTSLYPRFTVEIFHDTLPIEMPSHASIYRAQRIVEQIDIRLSINRPREIDSRSLATGQRYTSIADHCHISLWKLSEILLSSTIALDHENYLHVSSLVIGLAKQYVVPHSTTEKPGFLTGIGDTQIRIVCEVSSGQIVRKIILRGSLSKDYGTRAGI</sequence>
<accession>A0A151X7Q9</accession>
<reference evidence="1 2" key="1">
    <citation type="submission" date="2015-09" db="EMBL/GenBank/DDBJ databases">
        <title>Trachymyrmex zeteki WGS genome.</title>
        <authorList>
            <person name="Nygaard S."/>
            <person name="Hu H."/>
            <person name="Boomsma J."/>
            <person name="Zhang G."/>
        </authorList>
    </citation>
    <scope>NUCLEOTIDE SEQUENCE [LARGE SCALE GENOMIC DNA]</scope>
    <source>
        <strain evidence="1">Tzet28-1</strain>
        <tissue evidence="1">Whole body</tissue>
    </source>
</reference>
<dbReference type="STRING" id="64791.A0A151X7Q9"/>
<dbReference type="EMBL" id="KQ982439">
    <property type="protein sequence ID" value="KYQ56411.1"/>
    <property type="molecule type" value="Genomic_DNA"/>
</dbReference>
<evidence type="ECO:0000313" key="1">
    <source>
        <dbReference type="EMBL" id="KYQ56411.1"/>
    </source>
</evidence>
<name>A0A151X7Q9_9HYME</name>
<proteinExistence type="predicted"/>
<organism evidence="1 2">
    <name type="scientific">Mycetomoellerius zeteki</name>
    <dbReference type="NCBI Taxonomy" id="64791"/>
    <lineage>
        <taxon>Eukaryota</taxon>
        <taxon>Metazoa</taxon>
        <taxon>Ecdysozoa</taxon>
        <taxon>Arthropoda</taxon>
        <taxon>Hexapoda</taxon>
        <taxon>Insecta</taxon>
        <taxon>Pterygota</taxon>
        <taxon>Neoptera</taxon>
        <taxon>Endopterygota</taxon>
        <taxon>Hymenoptera</taxon>
        <taxon>Apocrita</taxon>
        <taxon>Aculeata</taxon>
        <taxon>Formicoidea</taxon>
        <taxon>Formicidae</taxon>
        <taxon>Myrmicinae</taxon>
        <taxon>Mycetomoellerius</taxon>
    </lineage>
</organism>
<dbReference type="AlphaFoldDB" id="A0A151X7Q9"/>
<keyword evidence="2" id="KW-1185">Reference proteome</keyword>
<gene>
    <name evidence="1" type="ORF">ALC60_04684</name>
</gene>
<evidence type="ECO:0000313" key="2">
    <source>
        <dbReference type="Proteomes" id="UP000075809"/>
    </source>
</evidence>
<protein>
    <submittedName>
        <fullName evidence="1">Uncharacterized protein</fullName>
    </submittedName>
</protein>